<dbReference type="Gene3D" id="3.20.20.80">
    <property type="entry name" value="Glycosidases"/>
    <property type="match status" value="1"/>
</dbReference>
<feature type="signal peptide" evidence="4">
    <location>
        <begin position="1"/>
        <end position="26"/>
    </location>
</feature>
<reference evidence="10 11" key="1">
    <citation type="submission" date="2018-06" db="EMBL/GenBank/DDBJ databases">
        <authorList>
            <consortium name="Pathogen Informatics"/>
            <person name="Doyle S."/>
        </authorList>
    </citation>
    <scope>NUCLEOTIDE SEQUENCE [LARGE SCALE GENOMIC DNA]</scope>
    <source>
        <strain evidence="10 11">NCTC13063</strain>
    </source>
</reference>
<dbReference type="EMBL" id="UGTJ01000001">
    <property type="protein sequence ID" value="SUB79097.1"/>
    <property type="molecule type" value="Genomic_DNA"/>
</dbReference>
<gene>
    <name evidence="10" type="primary">manA</name>
    <name evidence="10" type="ORF">NCTC13063_00352</name>
</gene>
<comment type="caution">
    <text evidence="10">The sequence shown here is derived from an EMBL/GenBank/DDBJ whole genome shotgun (WGS) entry which is preliminary data.</text>
</comment>
<accession>A0AAQ1UGI1</accession>
<feature type="domain" description="GH26" evidence="9">
    <location>
        <begin position="28"/>
        <end position="354"/>
    </location>
</feature>
<dbReference type="GO" id="GO:0005576">
    <property type="term" value="C:extracellular region"/>
    <property type="evidence" value="ECO:0007669"/>
    <property type="project" value="UniProtKB-SubCell"/>
</dbReference>
<dbReference type="GO" id="GO:0016985">
    <property type="term" value="F:mannan endo-1,4-beta-mannosidase activity"/>
    <property type="evidence" value="ECO:0007669"/>
    <property type="project" value="UniProtKB-UniRule"/>
</dbReference>
<keyword evidence="2 4" id="KW-0378">Hydrolase</keyword>
<evidence type="ECO:0000256" key="2">
    <source>
        <dbReference type="ARBA" id="ARBA00022801"/>
    </source>
</evidence>
<dbReference type="SUPFAM" id="SSF51445">
    <property type="entry name" value="(Trans)glycosidases"/>
    <property type="match status" value="1"/>
</dbReference>
<keyword evidence="4" id="KW-0732">Signal</keyword>
<feature type="binding site" evidence="6">
    <location>
        <position position="256"/>
    </location>
    <ligand>
        <name>substrate</name>
    </ligand>
</feature>
<evidence type="ECO:0000259" key="9">
    <source>
        <dbReference type="PROSITE" id="PS51764"/>
    </source>
</evidence>
<dbReference type="AlphaFoldDB" id="A0AAQ1UGI1"/>
<evidence type="ECO:0000313" key="11">
    <source>
        <dbReference type="Proteomes" id="UP000255283"/>
    </source>
</evidence>
<feature type="site" description="Plays an important role in maintaining the position of the catalytic nucleophile" evidence="7">
    <location>
        <position position="182"/>
    </location>
</feature>
<feature type="active site" description="Nucleophile" evidence="5 8">
    <location>
        <position position="291"/>
    </location>
</feature>
<dbReference type="GO" id="GO:0006080">
    <property type="term" value="P:substituted mannan metabolic process"/>
    <property type="evidence" value="ECO:0007669"/>
    <property type="project" value="UniProtKB-UniRule"/>
</dbReference>
<dbReference type="PROSITE" id="PS51764">
    <property type="entry name" value="GH26"/>
    <property type="match status" value="1"/>
</dbReference>
<dbReference type="PRINTS" id="PR00739">
    <property type="entry name" value="GLHYDRLASE26"/>
</dbReference>
<feature type="active site" description="Proton donor" evidence="5 8">
    <location>
        <position position="183"/>
    </location>
</feature>
<evidence type="ECO:0000256" key="4">
    <source>
        <dbReference type="PIRNR" id="PIRNR018168"/>
    </source>
</evidence>
<feature type="chain" id="PRO_5042674942" description="Mannan endo-1,4-beta-mannosidase" evidence="4">
    <location>
        <begin position="27"/>
        <end position="366"/>
    </location>
</feature>
<dbReference type="PANTHER" id="PTHR40079">
    <property type="entry name" value="MANNAN ENDO-1,4-BETA-MANNOSIDASE E-RELATED"/>
    <property type="match status" value="1"/>
</dbReference>
<evidence type="ECO:0000256" key="3">
    <source>
        <dbReference type="ARBA" id="ARBA00023295"/>
    </source>
</evidence>
<keyword evidence="3 4" id="KW-0326">Glycosidase</keyword>
<organism evidence="10 11">
    <name type="scientific">Segatella buccae</name>
    <dbReference type="NCBI Taxonomy" id="28126"/>
    <lineage>
        <taxon>Bacteria</taxon>
        <taxon>Pseudomonadati</taxon>
        <taxon>Bacteroidota</taxon>
        <taxon>Bacteroidia</taxon>
        <taxon>Bacteroidales</taxon>
        <taxon>Prevotellaceae</taxon>
        <taxon>Segatella</taxon>
    </lineage>
</organism>
<evidence type="ECO:0000256" key="1">
    <source>
        <dbReference type="ARBA" id="ARBA00007754"/>
    </source>
</evidence>
<dbReference type="InterPro" id="IPR016714">
    <property type="entry name" value="MANB/E"/>
</dbReference>
<feature type="binding site" evidence="6">
    <location>
        <position position="121"/>
    </location>
    <ligand>
        <name>substrate</name>
    </ligand>
</feature>
<dbReference type="EC" id="3.2.1.78" evidence="4"/>
<feature type="binding site" evidence="6">
    <location>
        <position position="188"/>
    </location>
    <ligand>
        <name>substrate</name>
    </ligand>
</feature>
<comment type="catalytic activity">
    <reaction evidence="4">
        <text>Random hydrolysis of (1-&gt;4)-beta-D-mannosidic linkages in mannans, galactomannans and glucomannans.</text>
        <dbReference type="EC" id="3.2.1.78"/>
    </reaction>
</comment>
<keyword evidence="4" id="KW-0119">Carbohydrate metabolism</keyword>
<dbReference type="PIRSF" id="PIRSF018168">
    <property type="entry name" value="Mannan-1_4-beta-mannosidase"/>
    <property type="match status" value="1"/>
</dbReference>
<dbReference type="PANTHER" id="PTHR40079:SF4">
    <property type="entry name" value="GH26 DOMAIN-CONTAINING PROTEIN-RELATED"/>
    <property type="match status" value="1"/>
</dbReference>
<protein>
    <recommendedName>
        <fullName evidence="4">Mannan endo-1,4-beta-mannosidase</fullName>
        <ecNumber evidence="4">3.2.1.78</ecNumber>
    </recommendedName>
</protein>
<dbReference type="InterPro" id="IPR000805">
    <property type="entry name" value="Glyco_hydro_26"/>
</dbReference>
<evidence type="ECO:0000256" key="8">
    <source>
        <dbReference type="PROSITE-ProRule" id="PRU01100"/>
    </source>
</evidence>
<evidence type="ECO:0000256" key="7">
    <source>
        <dbReference type="PIRSR" id="PIRSR018168-3"/>
    </source>
</evidence>
<evidence type="ECO:0000313" key="10">
    <source>
        <dbReference type="EMBL" id="SUB79097.1"/>
    </source>
</evidence>
<dbReference type="InterPro" id="IPR017853">
    <property type="entry name" value="GH"/>
</dbReference>
<comment type="subcellular location">
    <subcellularLocation>
        <location evidence="4">Secreted</location>
    </subcellularLocation>
</comment>
<proteinExistence type="inferred from homology"/>
<dbReference type="Pfam" id="PF02156">
    <property type="entry name" value="Glyco_hydro_26"/>
    <property type="match status" value="1"/>
</dbReference>
<keyword evidence="4" id="KW-0964">Secreted</keyword>
<sequence>MTNAVWNMKKISVVLAAMLMSVGIGAQTPARELVKRLQKLQKKGIMLGHQDSPVYGTTWKWDNGRSDVLETVGDYPAVMGFDLGKIELGSDENLDGVPFERMRREIIAHYLRGGIVTLSWHPWNPVTGENAWDSSGEAVKDILRGGSQYRKFEGWLETVAAFINSLQTPDGQRIPVIFRPWHEMNGGWFWWGAKSCTAEEYINLFTFTHHKLVDQYRCNNIVWAWSPNLSDVKTEAAFMERYPGNQYVDLIGVDIYEFDNNDAAYSKNLKETLDVLVSVASKEHKLAALTETGCRGIGKKTDWFMNTLWPVLRQYKLSYVLFWRNDWQNPEEESYLPATGDEAAPDFKKWVDLKEVCTVKDIRKVK</sequence>
<evidence type="ECO:0000256" key="6">
    <source>
        <dbReference type="PIRSR" id="PIRSR018168-2"/>
    </source>
</evidence>
<dbReference type="InterPro" id="IPR022790">
    <property type="entry name" value="GH26_dom"/>
</dbReference>
<dbReference type="Proteomes" id="UP000255283">
    <property type="component" value="Unassembled WGS sequence"/>
</dbReference>
<name>A0AAQ1UGI1_9BACT</name>
<evidence type="ECO:0000256" key="5">
    <source>
        <dbReference type="PIRSR" id="PIRSR018168-1"/>
    </source>
</evidence>
<comment type="similarity">
    <text evidence="1 4 8">Belongs to the glycosyl hydrolase 26 family.</text>
</comment>